<sequence length="159" mass="18106">MEKKLHQLGRIDRNILRVLQRNGRLSIAALAREVGLTTTPCKERVRRLEREGAIRGYHARLDPTWLNAALVVFVQIRLNRTSQDIFEEFARSAGALPEVQECYLVSGNFDYLIKARVADMDAYRKFLGETLLTLPGVQESTSYVAMEQVKETLALPVPY</sequence>
<dbReference type="InterPro" id="IPR011008">
    <property type="entry name" value="Dimeric_a/b-barrel"/>
</dbReference>
<dbReference type="GO" id="GO:0006524">
    <property type="term" value="P:alanine catabolic process"/>
    <property type="evidence" value="ECO:0007669"/>
    <property type="project" value="TreeGrafter"/>
</dbReference>
<dbReference type="Pfam" id="PF01037">
    <property type="entry name" value="AsnC_trans_reg"/>
    <property type="match status" value="1"/>
</dbReference>
<dbReference type="GO" id="GO:0005829">
    <property type="term" value="C:cytosol"/>
    <property type="evidence" value="ECO:0007669"/>
    <property type="project" value="TreeGrafter"/>
</dbReference>
<dbReference type="Pfam" id="PF13412">
    <property type="entry name" value="HTH_24"/>
    <property type="match status" value="1"/>
</dbReference>
<evidence type="ECO:0000313" key="8">
    <source>
        <dbReference type="Proteomes" id="UP000029640"/>
    </source>
</evidence>
<dbReference type="Gene3D" id="1.10.10.10">
    <property type="entry name" value="Winged helix-like DNA-binding domain superfamily/Winged helix DNA-binding domain"/>
    <property type="match status" value="1"/>
</dbReference>
<evidence type="ECO:0000256" key="4">
    <source>
        <dbReference type="ARBA" id="ARBA00023163"/>
    </source>
</evidence>
<dbReference type="HOGENOM" id="CLU_091233_0_0_6"/>
<dbReference type="PANTHER" id="PTHR30154">
    <property type="entry name" value="LEUCINE-RESPONSIVE REGULATORY PROTEIN"/>
    <property type="match status" value="1"/>
</dbReference>
<name>A0A095XZU8_9GAMM</name>
<dbReference type="SUPFAM" id="SSF54909">
    <property type="entry name" value="Dimeric alpha+beta barrel"/>
    <property type="match status" value="1"/>
</dbReference>
<dbReference type="eggNOG" id="COG1522">
    <property type="taxonomic scope" value="Bacteria"/>
</dbReference>
<dbReference type="InterPro" id="IPR019888">
    <property type="entry name" value="Tscrpt_reg_AsnC-like"/>
</dbReference>
<dbReference type="PANTHER" id="PTHR30154:SF0">
    <property type="entry name" value="LEUCINE-RESPONSIVE REGULATORY PROTEIN"/>
    <property type="match status" value="1"/>
</dbReference>
<keyword evidence="3" id="KW-0010">Activator</keyword>
<proteinExistence type="predicted"/>
<dbReference type="AlphaFoldDB" id="A0A095XZU8"/>
<dbReference type="SUPFAM" id="SSF46785">
    <property type="entry name" value="Winged helix' DNA-binding domain"/>
    <property type="match status" value="1"/>
</dbReference>
<dbReference type="InterPro" id="IPR000485">
    <property type="entry name" value="AsnC-type_HTH_dom"/>
</dbReference>
<dbReference type="EMBL" id="AUVB01000002">
    <property type="protein sequence ID" value="KGE05311.1"/>
    <property type="molecule type" value="Genomic_DNA"/>
</dbReference>
<dbReference type="Gene3D" id="3.30.70.920">
    <property type="match status" value="1"/>
</dbReference>
<protein>
    <recommendedName>
        <fullName evidence="5">Leucine-responsive regulatory protein</fullName>
    </recommendedName>
</protein>
<keyword evidence="1" id="KW-0805">Transcription regulation</keyword>
<dbReference type="OrthoDB" id="8590699at2"/>
<dbReference type="PROSITE" id="PS00519">
    <property type="entry name" value="HTH_ASNC_1"/>
    <property type="match status" value="1"/>
</dbReference>
<gene>
    <name evidence="7" type="ORF">HRUBRA_00073</name>
</gene>
<evidence type="ECO:0000256" key="5">
    <source>
        <dbReference type="ARBA" id="ARBA00039227"/>
    </source>
</evidence>
<dbReference type="InterPro" id="IPR019887">
    <property type="entry name" value="Tscrpt_reg_AsnC/Lrp_C"/>
</dbReference>
<dbReference type="PROSITE" id="PS50956">
    <property type="entry name" value="HTH_ASNC_2"/>
    <property type="match status" value="1"/>
</dbReference>
<accession>A0A095XZU8</accession>
<keyword evidence="4" id="KW-0804">Transcription</keyword>
<comment type="caution">
    <text evidence="7">The sequence shown here is derived from an EMBL/GenBank/DDBJ whole genome shotgun (WGS) entry which is preliminary data.</text>
</comment>
<evidence type="ECO:0000256" key="2">
    <source>
        <dbReference type="ARBA" id="ARBA00023125"/>
    </source>
</evidence>
<evidence type="ECO:0000313" key="7">
    <source>
        <dbReference type="EMBL" id="KGE05311.1"/>
    </source>
</evidence>
<dbReference type="GO" id="GO:0043565">
    <property type="term" value="F:sequence-specific DNA binding"/>
    <property type="evidence" value="ECO:0007669"/>
    <property type="project" value="InterPro"/>
</dbReference>
<dbReference type="PRINTS" id="PR00033">
    <property type="entry name" value="HTHASNC"/>
</dbReference>
<dbReference type="SMART" id="SM00344">
    <property type="entry name" value="HTH_ASNC"/>
    <property type="match status" value="1"/>
</dbReference>
<dbReference type="Proteomes" id="UP000029640">
    <property type="component" value="Unassembled WGS sequence"/>
</dbReference>
<feature type="domain" description="HTH asnC-type" evidence="6">
    <location>
        <begin position="8"/>
        <end position="69"/>
    </location>
</feature>
<evidence type="ECO:0000256" key="3">
    <source>
        <dbReference type="ARBA" id="ARBA00023159"/>
    </source>
</evidence>
<dbReference type="GO" id="GO:0043201">
    <property type="term" value="P:response to L-leucine"/>
    <property type="evidence" value="ECO:0007669"/>
    <property type="project" value="TreeGrafter"/>
</dbReference>
<keyword evidence="2" id="KW-0238">DNA-binding</keyword>
<reference evidence="7 8" key="1">
    <citation type="journal article" date="2014" name="Genome Announc.">
        <title>Genome Sequence of Gammaproteobacterial Pseudohaliea rubra Type Strain DSM 19751, Isolated from Coastal Seawater of the Mediterranean Sea.</title>
        <authorList>
            <person name="Spring S."/>
            <person name="Fiebig A."/>
            <person name="Riedel T."/>
            <person name="Goker M."/>
            <person name="Klenk H.P."/>
        </authorList>
    </citation>
    <scope>NUCLEOTIDE SEQUENCE [LARGE SCALE GENOMIC DNA]</scope>
    <source>
        <strain evidence="7 8">DSM 19751</strain>
    </source>
</reference>
<dbReference type="InterPro" id="IPR019885">
    <property type="entry name" value="Tscrpt_reg_HTH_AsnC-type_CS"/>
</dbReference>
<dbReference type="PATRIC" id="fig|1265313.6.peg.73"/>
<dbReference type="InterPro" id="IPR036388">
    <property type="entry name" value="WH-like_DNA-bd_sf"/>
</dbReference>
<evidence type="ECO:0000256" key="1">
    <source>
        <dbReference type="ARBA" id="ARBA00023015"/>
    </source>
</evidence>
<dbReference type="InterPro" id="IPR036390">
    <property type="entry name" value="WH_DNA-bd_sf"/>
</dbReference>
<dbReference type="RefSeq" id="WP_035517692.1">
    <property type="nucleotide sequence ID" value="NZ_KN234786.1"/>
</dbReference>
<evidence type="ECO:0000259" key="6">
    <source>
        <dbReference type="PROSITE" id="PS50956"/>
    </source>
</evidence>
<keyword evidence="8" id="KW-1185">Reference proteome</keyword>
<dbReference type="STRING" id="1265313.HRUBRA_00073"/>
<organism evidence="7 8">
    <name type="scientific">Pseudohaliea rubra DSM 19751</name>
    <dbReference type="NCBI Taxonomy" id="1265313"/>
    <lineage>
        <taxon>Bacteria</taxon>
        <taxon>Pseudomonadati</taxon>
        <taxon>Pseudomonadota</taxon>
        <taxon>Gammaproteobacteria</taxon>
        <taxon>Cellvibrionales</taxon>
        <taxon>Halieaceae</taxon>
        <taxon>Pseudohaliea</taxon>
    </lineage>
</organism>